<dbReference type="PANTHER" id="PTHR37542:SF2">
    <property type="entry name" value="PROTEIN KINASE DOMAIN-CONTAINING PROTEIN"/>
    <property type="match status" value="1"/>
</dbReference>
<dbReference type="EMBL" id="JAWDJO010000018">
    <property type="protein sequence ID" value="KAL1899743.1"/>
    <property type="molecule type" value="Genomic_DNA"/>
</dbReference>
<gene>
    <name evidence="2" type="ORF">Cpir12675_001242</name>
</gene>
<sequence length="1402" mass="152996">MADFIRGGDSVPFRNRLSNLYNDTKKSTDFVIKDPVQSSEDPDIKALHRKLKIQKDRLVSWGVEWTNPDQNCDIDEDLSKAGLAEVVASVMSTIKDILNEAEPMWQSSRRIITVAPPASARAIAAAGDSKTPVVEWDKGHFENLVNDLTTSIDTLFDLSRVRSSAPLRIAQAAPSSKSQTSLNMASVDDTTKQSLRPPQKIDPSSLTSLASLRMESSAMGASSTASTLSDGIVFMNDKALASLLNESEPSSNQLLRPLLLEFSAFDQIYATTGIKPPQGTLEQLYTGLQEYSRRRSTWSGLPRLLGYFEDMSTSRLGLVYQFPPGFNPVHFESNTHNPVSSIRTLSDLLSRPDFEPPLEAKFRLAYNMAHTIFDMHSRNVTHGAVLDCNIWFGKPSTIRGHSTSQIDIRRPLISSFELFPSWSSTGLVDPTTVVAANPIYRHPLDPRVTPHSPLVQFSDLRVLDLYSLAVMLLSIGMWTKPENLVVEGAPSIPESIVDQLAIRCGTLFMKAVQCLWGAVDQELTGQTTGADLLSSVRTKVTGFLEACSALDTTGNDETVMESSETVAKPVINPRKLKRAVNPPGTTDSAPRWGSYGGSETAKQKQIEAFGKRFVDAERGQKSPKPGMSISTSLPSTNMTDTNCWHIARSAPDLGSAMSETPKTAPPIPMPVVPPMPGVHPAPVPAAPTSAPPPIPASAQAPRPVSAKPKLRLYNQVQVPLPTEVTNTWNNVLMHQINHALKQFYRKHAETVEISLESMGPSPNKTKPVVLIVCSSVSKVKAILKCKLGDLFDDETGMGFGLKVRSGNIVRSHNAAPRRSNHHSNEEDEKDKGRNVDFQVQPTNGASIGAWNGERHLPPVSFGGLVMVDEKPYGMTVHHMLDDPEQDSGYTGVAKDNTFDSGVASCTTQSISKVPTQRSAQTSPLSRDPQEPLVHRSCVRRKPLPPSFAERGGEDAANRQEQQQQAAPATAAGPAPTPGAIHHASQSDLGSFMQQQSLFAATERRNQQDQVRPLPVWAQQTLAPPRSRAYPEQNLESDLSASNDDADSEDMERDKALLAAAYAQFSMELSDSEDEYSEVPDLDVHEYMTDSEDEGMDPFSSTEPGDIKGVEAGYGDDYIVTQPAMEDVPSDFFPCEETADEDHLDTYSLGQVYASSGIRRRIKDGLVHEIDWALFEFKADRLPAANTIPRIELPSGSDKPEADDDACSHNKPPLWPTAVASTLNLPGLEVQCMARTSGLQTGMILPTLTSVKIYGRTTISHSYQVSPIPPPPAGLDSSGSAASMPIGLPGDSGAWVIDRRQGLVCGHVLAWSQRRQIAYICPMDVLLLDIADTLGAVHVRLPENKAQGWSAESPRGAVRQARERREIKYETTMSLAGQLENLGIDEMPEMSEKSKTIGFVPNF</sequence>
<evidence type="ECO:0000313" key="3">
    <source>
        <dbReference type="Proteomes" id="UP001583280"/>
    </source>
</evidence>
<feature type="region of interest" description="Disordered" evidence="1">
    <location>
        <begin position="170"/>
        <end position="205"/>
    </location>
</feature>
<evidence type="ECO:0000256" key="1">
    <source>
        <dbReference type="SAM" id="MobiDB-lite"/>
    </source>
</evidence>
<reference evidence="2 3" key="1">
    <citation type="journal article" date="2024" name="IMA Fungus">
        <title>IMA Genome - F19 : A genome assembly and annotation guide to empower mycologists, including annotated draft genome sequences of Ceratocystis pirilliformis, Diaporthe australafricana, Fusarium ophioides, Paecilomyces lecythidis, and Sporothrix stenoceras.</title>
        <authorList>
            <person name="Aylward J."/>
            <person name="Wilson A.M."/>
            <person name="Visagie C.M."/>
            <person name="Spraker J."/>
            <person name="Barnes I."/>
            <person name="Buitendag C."/>
            <person name="Ceriani C."/>
            <person name="Del Mar Angel L."/>
            <person name="du Plessis D."/>
            <person name="Fuchs T."/>
            <person name="Gasser K."/>
            <person name="Kramer D."/>
            <person name="Li W."/>
            <person name="Munsamy K."/>
            <person name="Piso A."/>
            <person name="Price J.L."/>
            <person name="Sonnekus B."/>
            <person name="Thomas C."/>
            <person name="van der Nest A."/>
            <person name="van Dijk A."/>
            <person name="van Heerden A."/>
            <person name="van Vuuren N."/>
            <person name="Yilmaz N."/>
            <person name="Duong T.A."/>
            <person name="van der Merwe N.A."/>
            <person name="Wingfield M.J."/>
            <person name="Wingfield B.D."/>
        </authorList>
    </citation>
    <scope>NUCLEOTIDE SEQUENCE [LARGE SCALE GENOMIC DNA]</scope>
    <source>
        <strain evidence="2 3">CMW 12675</strain>
    </source>
</reference>
<feature type="compositionally biased region" description="Low complexity" evidence="1">
    <location>
        <begin position="1033"/>
        <end position="1042"/>
    </location>
</feature>
<feature type="region of interest" description="Disordered" evidence="1">
    <location>
        <begin position="576"/>
        <end position="597"/>
    </location>
</feature>
<feature type="compositionally biased region" description="Polar residues" evidence="1">
    <location>
        <begin position="905"/>
        <end position="924"/>
    </location>
</feature>
<dbReference type="Proteomes" id="UP001583280">
    <property type="component" value="Unassembled WGS sequence"/>
</dbReference>
<feature type="region of interest" description="Disordered" evidence="1">
    <location>
        <begin position="810"/>
        <end position="833"/>
    </location>
</feature>
<feature type="region of interest" description="Disordered" evidence="1">
    <location>
        <begin position="905"/>
        <end position="983"/>
    </location>
</feature>
<feature type="compositionally biased region" description="Polar residues" evidence="1">
    <location>
        <begin position="192"/>
        <end position="205"/>
    </location>
</feature>
<comment type="caution">
    <text evidence="2">The sequence shown here is derived from an EMBL/GenBank/DDBJ whole genome shotgun (WGS) entry which is preliminary data.</text>
</comment>
<organism evidence="2 3">
    <name type="scientific">Ceratocystis pirilliformis</name>
    <dbReference type="NCBI Taxonomy" id="259994"/>
    <lineage>
        <taxon>Eukaryota</taxon>
        <taxon>Fungi</taxon>
        <taxon>Dikarya</taxon>
        <taxon>Ascomycota</taxon>
        <taxon>Pezizomycotina</taxon>
        <taxon>Sordariomycetes</taxon>
        <taxon>Hypocreomycetidae</taxon>
        <taxon>Microascales</taxon>
        <taxon>Ceratocystidaceae</taxon>
        <taxon>Ceratocystis</taxon>
    </lineage>
</organism>
<feature type="region of interest" description="Disordered" evidence="1">
    <location>
        <begin position="1189"/>
        <end position="1210"/>
    </location>
</feature>
<feature type="region of interest" description="Disordered" evidence="1">
    <location>
        <begin position="1000"/>
        <end position="1050"/>
    </location>
</feature>
<dbReference type="PANTHER" id="PTHR37542">
    <property type="entry name" value="HELO DOMAIN-CONTAINING PROTEIN-RELATED"/>
    <property type="match status" value="1"/>
</dbReference>
<protein>
    <submittedName>
        <fullName evidence="2">Uncharacterized protein</fullName>
    </submittedName>
</protein>
<name>A0ABR3ZIU6_9PEZI</name>
<accession>A0ABR3ZIU6</accession>
<keyword evidence="3" id="KW-1185">Reference proteome</keyword>
<proteinExistence type="predicted"/>
<feature type="compositionally biased region" description="Polar residues" evidence="1">
    <location>
        <begin position="173"/>
        <end position="184"/>
    </location>
</feature>
<evidence type="ECO:0000313" key="2">
    <source>
        <dbReference type="EMBL" id="KAL1899743.1"/>
    </source>
</evidence>
<feature type="compositionally biased region" description="Low complexity" evidence="1">
    <location>
        <begin position="961"/>
        <end position="979"/>
    </location>
</feature>